<dbReference type="SUPFAM" id="SSF51322">
    <property type="entry name" value="Cyanovirin-N"/>
    <property type="match status" value="1"/>
</dbReference>
<protein>
    <recommendedName>
        <fullName evidence="3">Cyanovirin-N domain-containing protein</fullName>
    </recommendedName>
</protein>
<keyword evidence="2" id="KW-0732">Signal</keyword>
<feature type="region of interest" description="Disordered" evidence="1">
    <location>
        <begin position="99"/>
        <end position="121"/>
    </location>
</feature>
<dbReference type="AlphaFoldDB" id="A0AA40CFY9"/>
<gene>
    <name evidence="4" type="ORF">B0T17DRAFT_518058</name>
</gene>
<feature type="compositionally biased region" description="Polar residues" evidence="1">
    <location>
        <begin position="99"/>
        <end position="110"/>
    </location>
</feature>
<evidence type="ECO:0000259" key="3">
    <source>
        <dbReference type="Pfam" id="PF08881"/>
    </source>
</evidence>
<dbReference type="EMBL" id="JAULSR010000001">
    <property type="protein sequence ID" value="KAK0636083.1"/>
    <property type="molecule type" value="Genomic_DNA"/>
</dbReference>
<evidence type="ECO:0000256" key="1">
    <source>
        <dbReference type="SAM" id="MobiDB-lite"/>
    </source>
</evidence>
<keyword evidence="5" id="KW-1185">Reference proteome</keyword>
<organism evidence="4 5">
    <name type="scientific">Bombardia bombarda</name>
    <dbReference type="NCBI Taxonomy" id="252184"/>
    <lineage>
        <taxon>Eukaryota</taxon>
        <taxon>Fungi</taxon>
        <taxon>Dikarya</taxon>
        <taxon>Ascomycota</taxon>
        <taxon>Pezizomycotina</taxon>
        <taxon>Sordariomycetes</taxon>
        <taxon>Sordariomycetidae</taxon>
        <taxon>Sordariales</taxon>
        <taxon>Lasiosphaeriaceae</taxon>
        <taxon>Bombardia</taxon>
    </lineage>
</organism>
<evidence type="ECO:0000313" key="4">
    <source>
        <dbReference type="EMBL" id="KAK0636083.1"/>
    </source>
</evidence>
<dbReference type="Gene3D" id="2.30.60.10">
    <property type="entry name" value="Cyanovirin-N"/>
    <property type="match status" value="1"/>
</dbReference>
<comment type="caution">
    <text evidence="4">The sequence shown here is derived from an EMBL/GenBank/DDBJ whole genome shotgun (WGS) entry which is preliminary data.</text>
</comment>
<feature type="region of interest" description="Disordered" evidence="1">
    <location>
        <begin position="379"/>
        <end position="403"/>
    </location>
</feature>
<dbReference type="InterPro" id="IPR011058">
    <property type="entry name" value="Cyanovirin-N"/>
</dbReference>
<accession>A0AA40CFY9</accession>
<feature type="domain" description="Cyanovirin-N" evidence="3">
    <location>
        <begin position="490"/>
        <end position="584"/>
    </location>
</feature>
<feature type="compositionally biased region" description="Polar residues" evidence="1">
    <location>
        <begin position="261"/>
        <end position="270"/>
    </location>
</feature>
<feature type="chain" id="PRO_5041241031" description="Cyanovirin-N domain-containing protein" evidence="2">
    <location>
        <begin position="19"/>
        <end position="602"/>
    </location>
</feature>
<dbReference type="Proteomes" id="UP001174934">
    <property type="component" value="Unassembled WGS sequence"/>
</dbReference>
<name>A0AA40CFY9_9PEZI</name>
<dbReference type="InterPro" id="IPR036673">
    <property type="entry name" value="Cyanovirin-N_sf"/>
</dbReference>
<dbReference type="Pfam" id="PF08881">
    <property type="entry name" value="CVNH"/>
    <property type="match status" value="1"/>
</dbReference>
<proteinExistence type="predicted"/>
<reference evidence="4" key="1">
    <citation type="submission" date="2023-06" db="EMBL/GenBank/DDBJ databases">
        <title>Genome-scale phylogeny and comparative genomics of the fungal order Sordariales.</title>
        <authorList>
            <consortium name="Lawrence Berkeley National Laboratory"/>
            <person name="Hensen N."/>
            <person name="Bonometti L."/>
            <person name="Westerberg I."/>
            <person name="Brannstrom I.O."/>
            <person name="Guillou S."/>
            <person name="Cros-Aarteil S."/>
            <person name="Calhoun S."/>
            <person name="Haridas S."/>
            <person name="Kuo A."/>
            <person name="Mondo S."/>
            <person name="Pangilinan J."/>
            <person name="Riley R."/>
            <person name="LaButti K."/>
            <person name="Andreopoulos B."/>
            <person name="Lipzen A."/>
            <person name="Chen C."/>
            <person name="Yanf M."/>
            <person name="Daum C."/>
            <person name="Ng V."/>
            <person name="Clum A."/>
            <person name="Steindorff A."/>
            <person name="Ohm R."/>
            <person name="Martin F."/>
            <person name="Silar P."/>
            <person name="Natvig D."/>
            <person name="Lalanne C."/>
            <person name="Gautier V."/>
            <person name="Ament-velasquez S.L."/>
            <person name="Kruys A."/>
            <person name="Hutchinson M.I."/>
            <person name="Powell A.J."/>
            <person name="Barry K."/>
            <person name="Miller A.N."/>
            <person name="Grigoriev I.V."/>
            <person name="Debuchy R."/>
            <person name="Gladieux P."/>
            <person name="Thoren M.H."/>
            <person name="Johannesson H."/>
        </authorList>
    </citation>
    <scope>NUCLEOTIDE SEQUENCE</scope>
    <source>
        <strain evidence="4">SMH3391-2</strain>
    </source>
</reference>
<evidence type="ECO:0000313" key="5">
    <source>
        <dbReference type="Proteomes" id="UP001174934"/>
    </source>
</evidence>
<feature type="region of interest" description="Disordered" evidence="1">
    <location>
        <begin position="261"/>
        <end position="336"/>
    </location>
</feature>
<sequence length="602" mass="65142">MRATQVLALALLGDLGICSEHSPSPSVTNHVASADGFLSVMHASNPDQDFTFYYPPIPVPSYYSWPTHRLAGTSIRPLPQSTGRLQGTGLAMISQPTQQFRGTVSRATPQPTGPFRGTGRPVISQSTQRFRISMSQPMTPGQTRGTMAIVPLPVTRSKFSMPAFFTQKTQPVQGTNHPVMSQKPQSTETRWPLAVGTGFYSWTTPGRTGGTAVRPNPPQQTLVSQAPLPLTRTGFAVPPIVTGTHTNHQLPVTRAPRLSQPTAFQSQFPSPTAPGQMPTASRSQATDKAKQSVVPPRYSVFPPPPPPPHLMSRLSSKSRKAKTKTGSPKSTSANGIAATITALPSPSFSFPGSFPAPPSFPPAQFPTFKPWTPPNPFWPPTPPPFTPPTSKKKTTTSPTSTVPQLVKTTGGAIVKRSPADQVVLGNPAIYIPPPDRPIPSARPPVHSHIARAGDLSDIELATQEPPPPLVERCLYLQVGLELDKDRRPSKKAYLQAACRMANPTDQQWNWRCSKLNIANCFANKDGVLVPTSDNAGKWTDSCTDCTYDGKSHKIFCTCWKKDNSPNITEISLDSGIWSINGMLHCGRHSKGTEIDLNKCPFN</sequence>
<feature type="compositionally biased region" description="Polar residues" evidence="1">
    <location>
        <begin position="324"/>
        <end position="334"/>
    </location>
</feature>
<evidence type="ECO:0000256" key="2">
    <source>
        <dbReference type="SAM" id="SignalP"/>
    </source>
</evidence>
<feature type="signal peptide" evidence="2">
    <location>
        <begin position="1"/>
        <end position="18"/>
    </location>
</feature>